<feature type="compositionally biased region" description="Polar residues" evidence="2">
    <location>
        <begin position="54"/>
        <end position="74"/>
    </location>
</feature>
<evidence type="ECO:0000313" key="4">
    <source>
        <dbReference type="EMBL" id="CAG2234718.1"/>
    </source>
</evidence>
<feature type="compositionally biased region" description="Polar residues" evidence="2">
    <location>
        <begin position="193"/>
        <end position="202"/>
    </location>
</feature>
<keyword evidence="1" id="KW-0863">Zinc-finger</keyword>
<feature type="region of interest" description="Disordered" evidence="2">
    <location>
        <begin position="54"/>
        <end position="80"/>
    </location>
</feature>
<protein>
    <recommendedName>
        <fullName evidence="3">CCHC-type domain-containing protein</fullName>
    </recommendedName>
</protein>
<dbReference type="InterPro" id="IPR036875">
    <property type="entry name" value="Znf_CCHC_sf"/>
</dbReference>
<proteinExistence type="predicted"/>
<comment type="caution">
    <text evidence="4">The sequence shown here is derived from an EMBL/GenBank/DDBJ whole genome shotgun (WGS) entry which is preliminary data.</text>
</comment>
<evidence type="ECO:0000313" key="5">
    <source>
        <dbReference type="Proteomes" id="UP000683360"/>
    </source>
</evidence>
<keyword evidence="1" id="KW-0862">Zinc</keyword>
<evidence type="ECO:0000256" key="1">
    <source>
        <dbReference type="PROSITE-ProRule" id="PRU00047"/>
    </source>
</evidence>
<dbReference type="GO" id="GO:0003676">
    <property type="term" value="F:nucleic acid binding"/>
    <property type="evidence" value="ECO:0007669"/>
    <property type="project" value="InterPro"/>
</dbReference>
<sequence>MIEVRLNQQPRLVGENCTAYESSTAMKEQDFENPHLNDRFQQSQPPIEQDFYSQNRRTSNQNSRSLDNSVNYIQPPQPTGQLPVEHTINFNQQRQPVVLNFNQQRQQAVQLPVERIINHNRQRQLAVQLPVEQTNSYSRSNTRAIQLLGGFNRSPPTIVNQPVNHLNPPSTGQSLTPHTGLLHPSVKGNLVNNLHRPSNRANQPPCPRSTGQLQSTSQQNYTVPSYTAGRQKELHQVIDNQQHQPPINHPVHIPHISSQVPPKQQFVNRAGQHQQLSSTQWVSRGSPRPYITNRKFTDNNRCNISTMLLHLYIRLNSHLKHTIPAGESSSAFNNTKSCTGNSSIRCPRTFSTTGKGNWKAFYTKFTGYAEAAGSFKSAIDTWSVSNGATASSTTRRATTEHATDTKPTILNGYTYERKCDNLSDLVVLRIVGTIDQIVHSRVRGQGEGGGYNNRAGNRRTQTPDGACFCCHEQGHYKRDCPKLSNTPGRQPSHRTIKQHANQLR</sequence>
<dbReference type="SUPFAM" id="SSF57756">
    <property type="entry name" value="Retrovirus zinc finger-like domains"/>
    <property type="match status" value="1"/>
</dbReference>
<dbReference type="Gene3D" id="4.10.60.10">
    <property type="entry name" value="Zinc finger, CCHC-type"/>
    <property type="match status" value="1"/>
</dbReference>
<dbReference type="EMBL" id="CAJPWZ010002265">
    <property type="protein sequence ID" value="CAG2234718.1"/>
    <property type="molecule type" value="Genomic_DNA"/>
</dbReference>
<feature type="region of interest" description="Disordered" evidence="2">
    <location>
        <begin position="480"/>
        <end position="504"/>
    </location>
</feature>
<feature type="compositionally biased region" description="Polar residues" evidence="2">
    <location>
        <begin position="209"/>
        <end position="222"/>
    </location>
</feature>
<evidence type="ECO:0000259" key="3">
    <source>
        <dbReference type="PROSITE" id="PS50158"/>
    </source>
</evidence>
<accession>A0A8S3TT02</accession>
<dbReference type="GO" id="GO:0008270">
    <property type="term" value="F:zinc ion binding"/>
    <property type="evidence" value="ECO:0007669"/>
    <property type="project" value="UniProtKB-KW"/>
</dbReference>
<dbReference type="PROSITE" id="PS50158">
    <property type="entry name" value="ZF_CCHC"/>
    <property type="match status" value="1"/>
</dbReference>
<organism evidence="4 5">
    <name type="scientific">Mytilus edulis</name>
    <name type="common">Blue mussel</name>
    <dbReference type="NCBI Taxonomy" id="6550"/>
    <lineage>
        <taxon>Eukaryota</taxon>
        <taxon>Metazoa</taxon>
        <taxon>Spiralia</taxon>
        <taxon>Lophotrochozoa</taxon>
        <taxon>Mollusca</taxon>
        <taxon>Bivalvia</taxon>
        <taxon>Autobranchia</taxon>
        <taxon>Pteriomorphia</taxon>
        <taxon>Mytilida</taxon>
        <taxon>Mytiloidea</taxon>
        <taxon>Mytilidae</taxon>
        <taxon>Mytilinae</taxon>
        <taxon>Mytilus</taxon>
    </lineage>
</organism>
<feature type="region of interest" description="Disordered" evidence="2">
    <location>
        <begin position="193"/>
        <end position="222"/>
    </location>
</feature>
<gene>
    <name evidence="4" type="ORF">MEDL_47320</name>
</gene>
<feature type="domain" description="CCHC-type" evidence="3">
    <location>
        <begin position="467"/>
        <end position="482"/>
    </location>
</feature>
<dbReference type="InterPro" id="IPR001878">
    <property type="entry name" value="Znf_CCHC"/>
</dbReference>
<keyword evidence="1" id="KW-0479">Metal-binding</keyword>
<name>A0A8S3TT02_MYTED</name>
<dbReference type="AlphaFoldDB" id="A0A8S3TT02"/>
<dbReference type="Proteomes" id="UP000683360">
    <property type="component" value="Unassembled WGS sequence"/>
</dbReference>
<evidence type="ECO:0000256" key="2">
    <source>
        <dbReference type="SAM" id="MobiDB-lite"/>
    </source>
</evidence>
<reference evidence="4" key="1">
    <citation type="submission" date="2021-03" db="EMBL/GenBank/DDBJ databases">
        <authorList>
            <person name="Bekaert M."/>
        </authorList>
    </citation>
    <scope>NUCLEOTIDE SEQUENCE</scope>
</reference>
<keyword evidence="5" id="KW-1185">Reference proteome</keyword>